<organism evidence="1 2">
    <name type="scientific">Nicotiana attenuata</name>
    <name type="common">Coyote tobacco</name>
    <dbReference type="NCBI Taxonomy" id="49451"/>
    <lineage>
        <taxon>Eukaryota</taxon>
        <taxon>Viridiplantae</taxon>
        <taxon>Streptophyta</taxon>
        <taxon>Embryophyta</taxon>
        <taxon>Tracheophyta</taxon>
        <taxon>Spermatophyta</taxon>
        <taxon>Magnoliopsida</taxon>
        <taxon>eudicotyledons</taxon>
        <taxon>Gunneridae</taxon>
        <taxon>Pentapetalae</taxon>
        <taxon>asterids</taxon>
        <taxon>lamiids</taxon>
        <taxon>Solanales</taxon>
        <taxon>Solanaceae</taxon>
        <taxon>Nicotianoideae</taxon>
        <taxon>Nicotianeae</taxon>
        <taxon>Nicotiana</taxon>
    </lineage>
</organism>
<evidence type="ECO:0000313" key="2">
    <source>
        <dbReference type="Proteomes" id="UP000187609"/>
    </source>
</evidence>
<dbReference type="Proteomes" id="UP000187609">
    <property type="component" value="Unassembled WGS sequence"/>
</dbReference>
<reference evidence="1" key="1">
    <citation type="submission" date="2016-11" db="EMBL/GenBank/DDBJ databases">
        <title>The genome of Nicotiana attenuata.</title>
        <authorList>
            <person name="Xu S."/>
            <person name="Brockmoeller T."/>
            <person name="Gaquerel E."/>
            <person name="Navarro A."/>
            <person name="Kuhl H."/>
            <person name="Gase K."/>
            <person name="Ling Z."/>
            <person name="Zhou W."/>
            <person name="Kreitzer C."/>
            <person name="Stanke M."/>
            <person name="Tang H."/>
            <person name="Lyons E."/>
            <person name="Pandey P."/>
            <person name="Pandey S.P."/>
            <person name="Timmermann B."/>
            <person name="Baldwin I.T."/>
        </authorList>
    </citation>
    <scope>NUCLEOTIDE SEQUENCE [LARGE SCALE GENOMIC DNA]</scope>
    <source>
        <strain evidence="1">UT</strain>
    </source>
</reference>
<comment type="caution">
    <text evidence="1">The sequence shown here is derived from an EMBL/GenBank/DDBJ whole genome shotgun (WGS) entry which is preliminary data.</text>
</comment>
<dbReference type="Gramene" id="OIT21755">
    <property type="protein sequence ID" value="OIT21755"/>
    <property type="gene ID" value="A4A49_34568"/>
</dbReference>
<keyword evidence="2" id="KW-1185">Reference proteome</keyword>
<dbReference type="SMR" id="A0A1J6KG20"/>
<sequence>MDDHNMPPDSGCGPCNYVGDHRFCKGCVLSTYFSQSELSNFQILYQHFGLKNLKTKIVEIETRLGADGVRFWIEEYLGWLSWMTGLWELVNCFSGVWSLMGNKGCDSEEEWFAPGCFVPRFFCVLGTESCGDLFLGDGSSEGGCLVEYSVPKFLWELELSVKKGEVMALLVFVEQPYACSCVDCHKLYDCFYE</sequence>
<dbReference type="AlphaFoldDB" id="A0A1J6KG20"/>
<evidence type="ECO:0000313" key="1">
    <source>
        <dbReference type="EMBL" id="OIT21755.1"/>
    </source>
</evidence>
<gene>
    <name evidence="1" type="ORF">A4A49_34568</name>
</gene>
<name>A0A1J6KG20_NICAT</name>
<dbReference type="EMBL" id="MJEQ01004122">
    <property type="protein sequence ID" value="OIT21755.1"/>
    <property type="molecule type" value="Genomic_DNA"/>
</dbReference>
<protein>
    <submittedName>
        <fullName evidence="1">Uncharacterized protein</fullName>
    </submittedName>
</protein>
<proteinExistence type="predicted"/>
<accession>A0A1J6KG20</accession>